<keyword evidence="3" id="KW-1185">Reference proteome</keyword>
<dbReference type="EMBL" id="BSXT01001730">
    <property type="protein sequence ID" value="GMF44792.1"/>
    <property type="molecule type" value="Genomic_DNA"/>
</dbReference>
<reference evidence="2" key="1">
    <citation type="submission" date="2023-04" db="EMBL/GenBank/DDBJ databases">
        <title>Phytophthora fragariaefolia NBRC 109709.</title>
        <authorList>
            <person name="Ichikawa N."/>
            <person name="Sato H."/>
            <person name="Tonouchi N."/>
        </authorList>
    </citation>
    <scope>NUCLEOTIDE SEQUENCE</scope>
    <source>
        <strain evidence="2">NBRC 109709</strain>
    </source>
</reference>
<evidence type="ECO:0000313" key="3">
    <source>
        <dbReference type="Proteomes" id="UP001165121"/>
    </source>
</evidence>
<proteinExistence type="predicted"/>
<gene>
    <name evidence="2" type="ORF">Pfra01_001577300</name>
</gene>
<feature type="compositionally biased region" description="Polar residues" evidence="1">
    <location>
        <begin position="1"/>
        <end position="14"/>
    </location>
</feature>
<evidence type="ECO:0000313" key="2">
    <source>
        <dbReference type="EMBL" id="GMF44792.1"/>
    </source>
</evidence>
<sequence length="265" mass="28669">MMSSTPPRCTTNTVRYVDDAAERRAKKQHTEALQGQAAPGGGDAEQTQETAGSAAAEQEGGAAGRSSRKRGREAGDDGGAARGCAKKQETEAQRAVEHTQEAQDRAGARQVRGGSEQEQEVGTTDAAKHKKEATDDAEEMQAETDTAEQKTEAAVMRSGVADPRQEEAAVDAVQETQFVTPVKKPQQPSISVKKAGKMKKKLTKVTTAEKQQKKTVKVSKSATPKRIPLQDITHLYVNEHARSHAYLQRERFVAGLTTSVPIRFF</sequence>
<dbReference type="AlphaFoldDB" id="A0A9W6XTH7"/>
<comment type="caution">
    <text evidence="2">The sequence shown here is derived from an EMBL/GenBank/DDBJ whole genome shotgun (WGS) entry which is preliminary data.</text>
</comment>
<protein>
    <submittedName>
        <fullName evidence="2">Unnamed protein product</fullName>
    </submittedName>
</protein>
<dbReference type="OrthoDB" id="129038at2759"/>
<organism evidence="2 3">
    <name type="scientific">Phytophthora fragariaefolia</name>
    <dbReference type="NCBI Taxonomy" id="1490495"/>
    <lineage>
        <taxon>Eukaryota</taxon>
        <taxon>Sar</taxon>
        <taxon>Stramenopiles</taxon>
        <taxon>Oomycota</taxon>
        <taxon>Peronosporomycetes</taxon>
        <taxon>Peronosporales</taxon>
        <taxon>Peronosporaceae</taxon>
        <taxon>Phytophthora</taxon>
    </lineage>
</organism>
<feature type="region of interest" description="Disordered" evidence="1">
    <location>
        <begin position="1"/>
        <end position="223"/>
    </location>
</feature>
<name>A0A9W6XTH7_9STRA</name>
<feature type="compositionally biased region" description="Low complexity" evidence="1">
    <location>
        <begin position="44"/>
        <end position="60"/>
    </location>
</feature>
<feature type="compositionally biased region" description="Acidic residues" evidence="1">
    <location>
        <begin position="135"/>
        <end position="146"/>
    </location>
</feature>
<accession>A0A9W6XTH7</accession>
<evidence type="ECO:0000256" key="1">
    <source>
        <dbReference type="SAM" id="MobiDB-lite"/>
    </source>
</evidence>
<feature type="compositionally biased region" description="Basic and acidic residues" evidence="1">
    <location>
        <begin position="86"/>
        <end position="107"/>
    </location>
</feature>
<feature type="compositionally biased region" description="Basic residues" evidence="1">
    <location>
        <begin position="194"/>
        <end position="203"/>
    </location>
</feature>
<dbReference type="Proteomes" id="UP001165121">
    <property type="component" value="Unassembled WGS sequence"/>
</dbReference>